<evidence type="ECO:0000313" key="2">
    <source>
        <dbReference type="Proteomes" id="UP000194464"/>
    </source>
</evidence>
<comment type="caution">
    <text evidence="1">The sequence shown here is derived from an EMBL/GenBank/DDBJ whole genome shotgun (WGS) entry which is preliminary data.</text>
</comment>
<proteinExistence type="predicted"/>
<evidence type="ECO:0000313" key="1">
    <source>
        <dbReference type="EMBL" id="SMQ60167.1"/>
    </source>
</evidence>
<keyword evidence="2" id="KW-1185">Reference proteome</keyword>
<gene>
    <name evidence="1" type="ORF">SAMN06295909_0407</name>
</gene>
<dbReference type="EMBL" id="FXWJ01000001">
    <property type="protein sequence ID" value="SMQ60167.1"/>
    <property type="molecule type" value="Genomic_DNA"/>
</dbReference>
<protein>
    <submittedName>
        <fullName evidence="1">Uncharacterized protein</fullName>
    </submittedName>
</protein>
<organism evidence="1 2">
    <name type="scientific">Plantibacter elymi</name>
    <name type="common">nom. nud.</name>
    <dbReference type="NCBI Taxonomy" id="199708"/>
    <lineage>
        <taxon>Bacteria</taxon>
        <taxon>Bacillati</taxon>
        <taxon>Actinomycetota</taxon>
        <taxon>Actinomycetes</taxon>
        <taxon>Micrococcales</taxon>
        <taxon>Microbacteriaceae</taxon>
        <taxon>Plantibacter</taxon>
    </lineage>
</organism>
<accession>A0ABY1R8C0</accession>
<sequence length="274" mass="30691">MGLAWLLTRGVWQDAGMGAWGTAIFSNDTASDIRTEYREYVQDRVPDDEATRRTIGSFAHLVERADGELWIPLAAAQSEVGRLDPDVRTRALAAIDRGADLELWAEAGTGEVARRTAALDRLREKLLGPQPAPKRLRRSWRHVEDDLTPGDVLAFTAPNGQTALFRVAGIHRSRYGDSPELDVLDWVGEQIPGPETLATLRAKREPASFSLPERPVVWRPDRFRKTDPVWHEVGFVRVARLEGWPNRPGQTPGHSSLWRVLNLVVTRGLLDGTW</sequence>
<reference evidence="1 2" key="1">
    <citation type="submission" date="2017-04" db="EMBL/GenBank/DDBJ databases">
        <authorList>
            <person name="Varghese N."/>
            <person name="Submissions S."/>
        </authorList>
    </citation>
    <scope>NUCLEOTIDE SEQUENCE [LARGE SCALE GENOMIC DNA]</scope>
    <source>
        <strain evidence="1 2">VKM Ac-1784</strain>
    </source>
</reference>
<name>A0ABY1R8C0_9MICO</name>
<dbReference type="Proteomes" id="UP000194464">
    <property type="component" value="Unassembled WGS sequence"/>
</dbReference>